<evidence type="ECO:0000313" key="6">
    <source>
        <dbReference type="Proteomes" id="UP000011135"/>
    </source>
</evidence>
<comment type="caution">
    <text evidence="5">The sequence shown here is derived from an EMBL/GenBank/DDBJ whole genome shotgun (WGS) entry which is preliminary data.</text>
</comment>
<evidence type="ECO:0000256" key="3">
    <source>
        <dbReference type="ARBA" id="ARBA00006171"/>
    </source>
</evidence>
<comment type="similarity">
    <text evidence="3">Belongs to the HAD-like hydrolase superfamily. CbbY/CbbZ/Gph/YieH family.</text>
</comment>
<dbReference type="Pfam" id="PF13419">
    <property type="entry name" value="HAD_2"/>
    <property type="match status" value="1"/>
</dbReference>
<dbReference type="EMBL" id="AMZN01000051">
    <property type="protein sequence ID" value="ELR70599.1"/>
    <property type="molecule type" value="Genomic_DNA"/>
</dbReference>
<dbReference type="GO" id="GO:0008967">
    <property type="term" value="F:phosphoglycolate phosphatase activity"/>
    <property type="evidence" value="ECO:0007669"/>
    <property type="project" value="UniProtKB-EC"/>
</dbReference>
<dbReference type="GO" id="GO:0006281">
    <property type="term" value="P:DNA repair"/>
    <property type="evidence" value="ECO:0007669"/>
    <property type="project" value="TreeGrafter"/>
</dbReference>
<dbReference type="AlphaFoldDB" id="L8JSX7"/>
<evidence type="ECO:0000313" key="5">
    <source>
        <dbReference type="EMBL" id="ELR70599.1"/>
    </source>
</evidence>
<accession>L8JSX7</accession>
<dbReference type="Proteomes" id="UP000011135">
    <property type="component" value="Unassembled WGS sequence"/>
</dbReference>
<keyword evidence="6" id="KW-1185">Reference proteome</keyword>
<dbReference type="EC" id="3.1.3.18" evidence="4"/>
<dbReference type="InterPro" id="IPR036412">
    <property type="entry name" value="HAD-like_sf"/>
</dbReference>
<proteinExistence type="inferred from homology"/>
<dbReference type="Gene3D" id="3.40.50.1000">
    <property type="entry name" value="HAD superfamily/HAD-like"/>
    <property type="match status" value="1"/>
</dbReference>
<evidence type="ECO:0000256" key="4">
    <source>
        <dbReference type="ARBA" id="ARBA00013078"/>
    </source>
</evidence>
<dbReference type="PANTHER" id="PTHR43434:SF1">
    <property type="entry name" value="PHOSPHOGLYCOLATE PHOSPHATASE"/>
    <property type="match status" value="1"/>
</dbReference>
<sequence>MSVRDRGFELVLKDYPKEKVDNLLDFHRKNGGLSRYVKFRYFIERELGEFATEERVQQMADQFSGIMLDQLKKPELLIDDSLRFVKRNYQRINMHIVSGSDGQELNILCESLGINKYFKSILGSPTPKNELIRHIMSEYKYDPAATVMVGDSINDYEAAKQNNIAFYAYNNNRLKANHDYIESFETLQ</sequence>
<organism evidence="5 6">
    <name type="scientific">Fulvivirga imtechensis AK7</name>
    <dbReference type="NCBI Taxonomy" id="1237149"/>
    <lineage>
        <taxon>Bacteria</taxon>
        <taxon>Pseudomonadati</taxon>
        <taxon>Bacteroidota</taxon>
        <taxon>Cytophagia</taxon>
        <taxon>Cytophagales</taxon>
        <taxon>Fulvivirgaceae</taxon>
        <taxon>Fulvivirga</taxon>
    </lineage>
</organism>
<dbReference type="STRING" id="1237149.C900_03580"/>
<name>L8JSX7_9BACT</name>
<dbReference type="PANTHER" id="PTHR43434">
    <property type="entry name" value="PHOSPHOGLYCOLATE PHOSPHATASE"/>
    <property type="match status" value="1"/>
</dbReference>
<dbReference type="InterPro" id="IPR041492">
    <property type="entry name" value="HAD_2"/>
</dbReference>
<dbReference type="GO" id="GO:0005829">
    <property type="term" value="C:cytosol"/>
    <property type="evidence" value="ECO:0007669"/>
    <property type="project" value="TreeGrafter"/>
</dbReference>
<dbReference type="InterPro" id="IPR050155">
    <property type="entry name" value="HAD-like_hydrolase_sf"/>
</dbReference>
<evidence type="ECO:0000256" key="1">
    <source>
        <dbReference type="ARBA" id="ARBA00000830"/>
    </source>
</evidence>
<dbReference type="eggNOG" id="COG0546">
    <property type="taxonomic scope" value="Bacteria"/>
</dbReference>
<dbReference type="SUPFAM" id="SSF56784">
    <property type="entry name" value="HAD-like"/>
    <property type="match status" value="1"/>
</dbReference>
<comment type="pathway">
    <text evidence="2">Organic acid metabolism; glycolate biosynthesis; glycolate from 2-phosphoglycolate: step 1/1.</text>
</comment>
<dbReference type="InterPro" id="IPR023214">
    <property type="entry name" value="HAD_sf"/>
</dbReference>
<comment type="catalytic activity">
    <reaction evidence="1">
        <text>2-phosphoglycolate + H2O = glycolate + phosphate</text>
        <dbReference type="Rhea" id="RHEA:14369"/>
        <dbReference type="ChEBI" id="CHEBI:15377"/>
        <dbReference type="ChEBI" id="CHEBI:29805"/>
        <dbReference type="ChEBI" id="CHEBI:43474"/>
        <dbReference type="ChEBI" id="CHEBI:58033"/>
        <dbReference type="EC" id="3.1.3.18"/>
    </reaction>
</comment>
<gene>
    <name evidence="5" type="ORF">C900_03580</name>
</gene>
<keyword evidence="5" id="KW-0378">Hydrolase</keyword>
<protein>
    <recommendedName>
        <fullName evidence="4">phosphoglycolate phosphatase</fullName>
        <ecNumber evidence="4">3.1.3.18</ecNumber>
    </recommendedName>
</protein>
<dbReference type="CDD" id="cd01427">
    <property type="entry name" value="HAD_like"/>
    <property type="match status" value="1"/>
</dbReference>
<evidence type="ECO:0000256" key="2">
    <source>
        <dbReference type="ARBA" id="ARBA00004818"/>
    </source>
</evidence>
<reference evidence="5 6" key="1">
    <citation type="submission" date="2012-12" db="EMBL/GenBank/DDBJ databases">
        <title>Genome assembly of Fulvivirga imtechensis AK7.</title>
        <authorList>
            <person name="Nupur N."/>
            <person name="Khatri I."/>
            <person name="Kumar R."/>
            <person name="Subramanian S."/>
            <person name="Pinnaka A."/>
        </authorList>
    </citation>
    <scope>NUCLEOTIDE SEQUENCE [LARGE SCALE GENOMIC DNA]</scope>
    <source>
        <strain evidence="5 6">AK7</strain>
    </source>
</reference>